<evidence type="ECO:0000313" key="1">
    <source>
        <dbReference type="EMBL" id="MQU43757.1"/>
    </source>
</evidence>
<comment type="caution">
    <text evidence="1">The sequence shown here is derived from an EMBL/GenBank/DDBJ whole genome shotgun (WGS) entry which is preliminary data.</text>
</comment>
<accession>A0A6I1WR10</accession>
<organism evidence="1 2">
    <name type="scientific">Pseudomonas helleri</name>
    <dbReference type="NCBI Taxonomy" id="1608996"/>
    <lineage>
        <taxon>Bacteria</taxon>
        <taxon>Pseudomonadati</taxon>
        <taxon>Pseudomonadota</taxon>
        <taxon>Gammaproteobacteria</taxon>
        <taxon>Pseudomonadales</taxon>
        <taxon>Pseudomonadaceae</taxon>
        <taxon>Pseudomonas</taxon>
    </lineage>
</organism>
<proteinExistence type="predicted"/>
<sequence>MFLAYDPEKEAIRSWGHFEFEQPCFILTISPMDEPELSRAAVLSNPYDLNRYLATLDAVVVHNIQLLSPGELNGTGTWCLDELLELTHLSDPKSTAEGMRYKTAAWTDSDVDLASTAEWGHRVLFSKSPQPMKLFGASAYSPFSSPQDTLYEMLARSSSSL</sequence>
<dbReference type="Proteomes" id="UP000466863">
    <property type="component" value="Unassembled WGS sequence"/>
</dbReference>
<dbReference type="RefSeq" id="WP_153334277.1">
    <property type="nucleotide sequence ID" value="NZ_WIVV01000066.1"/>
</dbReference>
<gene>
    <name evidence="1" type="ORF">GHO28_14775</name>
</gene>
<dbReference type="EMBL" id="WIVV01000066">
    <property type="protein sequence ID" value="MQU43757.1"/>
    <property type="molecule type" value="Genomic_DNA"/>
</dbReference>
<dbReference type="AlphaFoldDB" id="A0A6I1WR10"/>
<protein>
    <submittedName>
        <fullName evidence="1">Uncharacterized protein</fullName>
    </submittedName>
</protein>
<reference evidence="1 2" key="1">
    <citation type="submission" date="2019-10" db="EMBL/GenBank/DDBJ databases">
        <title>Evaluation of single-gene subtyping targets for Pseudomonas.</title>
        <authorList>
            <person name="Reichler S.J."/>
            <person name="Orsi R.H."/>
            <person name="Wiedmann M."/>
            <person name="Martin N.H."/>
            <person name="Murphy S.I."/>
        </authorList>
    </citation>
    <scope>NUCLEOTIDE SEQUENCE [LARGE SCALE GENOMIC DNA]</scope>
    <source>
        <strain evidence="1 2">FSL R10-1876</strain>
    </source>
</reference>
<evidence type="ECO:0000313" key="2">
    <source>
        <dbReference type="Proteomes" id="UP000466863"/>
    </source>
</evidence>
<name>A0A6I1WR10_9PSED</name>